<dbReference type="STRING" id="72664.V4LGA6"/>
<evidence type="ECO:0000313" key="2">
    <source>
        <dbReference type="EMBL" id="ESQ42774.1"/>
    </source>
</evidence>
<dbReference type="AlphaFoldDB" id="V4LGA6"/>
<dbReference type="Gramene" id="ESQ42774">
    <property type="protein sequence ID" value="ESQ42774"/>
    <property type="gene ID" value="EUTSA_v10015382mg"/>
</dbReference>
<evidence type="ECO:0000313" key="3">
    <source>
        <dbReference type="Proteomes" id="UP000030689"/>
    </source>
</evidence>
<dbReference type="Gene3D" id="1.20.1280.50">
    <property type="match status" value="1"/>
</dbReference>
<dbReference type="PANTHER" id="PTHR31293">
    <property type="entry name" value="RNI-LIKE SUPERFAMILY PROTEIN"/>
    <property type="match status" value="1"/>
</dbReference>
<evidence type="ECO:0000259" key="1">
    <source>
        <dbReference type="SMART" id="SM00579"/>
    </source>
</evidence>
<feature type="domain" description="FBD" evidence="1">
    <location>
        <begin position="125"/>
        <end position="197"/>
    </location>
</feature>
<dbReference type="Proteomes" id="UP000030689">
    <property type="component" value="Unassembled WGS sequence"/>
</dbReference>
<gene>
    <name evidence="2" type="ORF">EUTSA_v10015382mg</name>
</gene>
<accession>V4LGA6</accession>
<dbReference type="KEGG" id="eus:EUTSA_v10015382mg"/>
<organism evidence="2 3">
    <name type="scientific">Eutrema salsugineum</name>
    <name type="common">Saltwater cress</name>
    <name type="synonym">Sisymbrium salsugineum</name>
    <dbReference type="NCBI Taxonomy" id="72664"/>
    <lineage>
        <taxon>Eukaryota</taxon>
        <taxon>Viridiplantae</taxon>
        <taxon>Streptophyta</taxon>
        <taxon>Embryophyta</taxon>
        <taxon>Tracheophyta</taxon>
        <taxon>Spermatophyta</taxon>
        <taxon>Magnoliopsida</taxon>
        <taxon>eudicotyledons</taxon>
        <taxon>Gunneridae</taxon>
        <taxon>Pentapetalae</taxon>
        <taxon>rosids</taxon>
        <taxon>malvids</taxon>
        <taxon>Brassicales</taxon>
        <taxon>Brassicaceae</taxon>
        <taxon>Eutremeae</taxon>
        <taxon>Eutrema</taxon>
    </lineage>
</organism>
<dbReference type="Pfam" id="PF08387">
    <property type="entry name" value="FBD"/>
    <property type="match status" value="1"/>
</dbReference>
<dbReference type="Pfam" id="PF00646">
    <property type="entry name" value="F-box"/>
    <property type="match status" value="1"/>
</dbReference>
<dbReference type="EMBL" id="KI517464">
    <property type="protein sequence ID" value="ESQ42774.1"/>
    <property type="molecule type" value="Genomic_DNA"/>
</dbReference>
<reference evidence="2 3" key="1">
    <citation type="journal article" date="2013" name="Front. Plant Sci.">
        <title>The Reference Genome of the Halophytic Plant Eutrema salsugineum.</title>
        <authorList>
            <person name="Yang R."/>
            <person name="Jarvis D.E."/>
            <person name="Chen H."/>
            <person name="Beilstein M.A."/>
            <person name="Grimwood J."/>
            <person name="Jenkins J."/>
            <person name="Shu S."/>
            <person name="Prochnik S."/>
            <person name="Xin M."/>
            <person name="Ma C."/>
            <person name="Schmutz J."/>
            <person name="Wing R.A."/>
            <person name="Mitchell-Olds T."/>
            <person name="Schumaker K.S."/>
            <person name="Wang X."/>
        </authorList>
    </citation>
    <scope>NUCLEOTIDE SEQUENCE [LARGE SCALE GENOMIC DNA]</scope>
</reference>
<dbReference type="InterPro" id="IPR001810">
    <property type="entry name" value="F-box_dom"/>
</dbReference>
<dbReference type="SUPFAM" id="SSF81383">
    <property type="entry name" value="F-box domain"/>
    <property type="match status" value="1"/>
</dbReference>
<dbReference type="InterPro" id="IPR036047">
    <property type="entry name" value="F-box-like_dom_sf"/>
</dbReference>
<dbReference type="SMART" id="SM00579">
    <property type="entry name" value="FBD"/>
    <property type="match status" value="1"/>
</dbReference>
<proteinExistence type="predicted"/>
<sequence>MDRISLLSDDLLLKILSFAPTKVSVTTSLLSKRWRDLWKHVPKLDYFPDNDTEHLRASSFVHNFLLLHKAPVLETLHLWLRNCRPTDIETWIRVAIGRGVRHIKFNQSSTSLGPIRWPRSLYTCKTLTFYLTLIEWIGYKGTEAEKNLVMYLLENCGQLKTMAIRPLNSINLEERHKMLQEISFTRRSSSKCQVSFT</sequence>
<dbReference type="PANTHER" id="PTHR31293:SF12">
    <property type="entry name" value="RNI-LIKE SUPERFAMILY PROTEIN"/>
    <property type="match status" value="1"/>
</dbReference>
<keyword evidence="3" id="KW-1185">Reference proteome</keyword>
<name>V4LGA6_EUTSA</name>
<dbReference type="OMA" id="FRPIERC"/>
<dbReference type="InterPro" id="IPR055294">
    <property type="entry name" value="FBL60-like"/>
</dbReference>
<protein>
    <recommendedName>
        <fullName evidence="1">FBD domain-containing protein</fullName>
    </recommendedName>
</protein>
<dbReference type="InterPro" id="IPR006566">
    <property type="entry name" value="FBD"/>
</dbReference>